<reference evidence="2 3" key="1">
    <citation type="submission" date="2019-12" db="EMBL/GenBank/DDBJ databases">
        <title>The draft genomic sequence of strain Chitinophaga oryziterrae JCM 16595.</title>
        <authorList>
            <person name="Zhang X."/>
        </authorList>
    </citation>
    <scope>NUCLEOTIDE SEQUENCE [LARGE SCALE GENOMIC DNA]</scope>
    <source>
        <strain evidence="2 3">JCM 16595</strain>
    </source>
</reference>
<dbReference type="EMBL" id="WRXO01000001">
    <property type="protein sequence ID" value="MVT38998.1"/>
    <property type="molecule type" value="Genomic_DNA"/>
</dbReference>
<dbReference type="Gene3D" id="3.40.50.10610">
    <property type="entry name" value="ABC-type transport auxiliary lipoprotein component"/>
    <property type="match status" value="1"/>
</dbReference>
<dbReference type="Proteomes" id="UP000468388">
    <property type="component" value="Unassembled WGS sequence"/>
</dbReference>
<protein>
    <recommendedName>
        <fullName evidence="4">Penicillin-binding protein activator LpoB</fullName>
    </recommendedName>
</protein>
<accession>A0A6N8J2T0</accession>
<evidence type="ECO:0000313" key="2">
    <source>
        <dbReference type="EMBL" id="MVT38998.1"/>
    </source>
</evidence>
<keyword evidence="3" id="KW-1185">Reference proteome</keyword>
<dbReference type="AlphaFoldDB" id="A0A6N8J2T0"/>
<gene>
    <name evidence="2" type="ORF">GO495_00255</name>
</gene>
<dbReference type="RefSeq" id="WP_157297706.1">
    <property type="nucleotide sequence ID" value="NZ_BAAAZB010000005.1"/>
</dbReference>
<evidence type="ECO:0008006" key="4">
    <source>
        <dbReference type="Google" id="ProtNLM"/>
    </source>
</evidence>
<feature type="signal peptide" evidence="1">
    <location>
        <begin position="1"/>
        <end position="20"/>
    </location>
</feature>
<feature type="chain" id="PRO_5026798608" description="Penicillin-binding protein activator LpoB" evidence="1">
    <location>
        <begin position="21"/>
        <end position="276"/>
    </location>
</feature>
<dbReference type="OrthoDB" id="1421388at2"/>
<keyword evidence="1" id="KW-0732">Signal</keyword>
<comment type="caution">
    <text evidence="2">The sequence shown here is derived from an EMBL/GenBank/DDBJ whole genome shotgun (WGS) entry which is preliminary data.</text>
</comment>
<evidence type="ECO:0000256" key="1">
    <source>
        <dbReference type="SAM" id="SignalP"/>
    </source>
</evidence>
<evidence type="ECO:0000313" key="3">
    <source>
        <dbReference type="Proteomes" id="UP000468388"/>
    </source>
</evidence>
<name>A0A6N8J2T0_9BACT</name>
<proteinExistence type="predicted"/>
<sequence>MIRRMLSVFISIAVSTAAFGQSKTVIGIAPFKSGASQNSNNVVSLQETVSDVFSRNKRLTLVEKDKMTQVKGDSVQAADAVDPLLLEQAKATGAQYVITGNVSKAAVEIKQTNIPVIGVTTANVAEISFTMSVIDVARAEVVATSTFNGNGRGKIAFEDALKDLKPQIEKFIKDNFKVTVSIAEIEEKNSNGGAAKVLIVAGSLLGVKELDEFRVYELTELTVDGKKMTRKKTLGKIAVAKVEDENFSVCTVQEGGIEIAKKVEEGAKIKCEMITE</sequence>
<organism evidence="2 3">
    <name type="scientific">Chitinophaga oryziterrae</name>
    <dbReference type="NCBI Taxonomy" id="1031224"/>
    <lineage>
        <taxon>Bacteria</taxon>
        <taxon>Pseudomonadati</taxon>
        <taxon>Bacteroidota</taxon>
        <taxon>Chitinophagia</taxon>
        <taxon>Chitinophagales</taxon>
        <taxon>Chitinophagaceae</taxon>
        <taxon>Chitinophaga</taxon>
    </lineage>
</organism>